<dbReference type="Proteomes" id="UP000069030">
    <property type="component" value="Chromosome"/>
</dbReference>
<dbReference type="GeneID" id="66975788"/>
<dbReference type="AlphaFoldDB" id="A0AAI8G5W1"/>
<reference evidence="1 2" key="1">
    <citation type="journal article" date="2016" name="J. Zhejiang Univ. Sci. B">
        <title>Antibiotic resistance mechanisms of Myroides sp.</title>
        <authorList>
            <person name="Hu S."/>
            <person name="Yuan S."/>
            <person name="Qu H."/>
            <person name="Jiang T."/>
            <person name="Zhou Y."/>
            <person name="Wang M."/>
            <person name="Ming D."/>
        </authorList>
    </citation>
    <scope>NUCLEOTIDE SEQUENCE [LARGE SCALE GENOMIC DNA]</scope>
    <source>
        <strain evidence="1 2">PR63039</strain>
    </source>
</reference>
<name>A0AAI8G5W1_9FLAO</name>
<organism evidence="1 2">
    <name type="scientific">Myroides odoratimimus</name>
    <dbReference type="NCBI Taxonomy" id="76832"/>
    <lineage>
        <taxon>Bacteria</taxon>
        <taxon>Pseudomonadati</taxon>
        <taxon>Bacteroidota</taxon>
        <taxon>Flavobacteriia</taxon>
        <taxon>Flavobacteriales</taxon>
        <taxon>Flavobacteriaceae</taxon>
        <taxon>Myroides</taxon>
    </lineage>
</organism>
<dbReference type="KEGG" id="mod:AS202_13755"/>
<evidence type="ECO:0000313" key="2">
    <source>
        <dbReference type="Proteomes" id="UP000069030"/>
    </source>
</evidence>
<sequence>MKLVDLVKYFRKGGTYQDFCKLYFLNVDSEVIEIYMEKPFQIDNELSFFEIEQTEGVLEFEANNIVLSSLFDFYVFLDMIEESNQETYKNVSDLDIAKRLISYGLNNA</sequence>
<dbReference type="EMBL" id="CP013690">
    <property type="protein sequence ID" value="ALU27156.1"/>
    <property type="molecule type" value="Genomic_DNA"/>
</dbReference>
<protein>
    <submittedName>
        <fullName evidence="1">Uncharacterized protein</fullName>
    </submittedName>
</protein>
<evidence type="ECO:0000313" key="1">
    <source>
        <dbReference type="EMBL" id="ALU27156.1"/>
    </source>
</evidence>
<dbReference type="RefSeq" id="WP_006265206.1">
    <property type="nucleotide sequence ID" value="NZ_CP013690.1"/>
</dbReference>
<accession>A0AAI8G5W1</accession>
<gene>
    <name evidence="1" type="ORF">AS202_13755</name>
</gene>
<proteinExistence type="predicted"/>